<name>A0A9P1ILS9_9PELO</name>
<feature type="region of interest" description="Disordered" evidence="1">
    <location>
        <begin position="143"/>
        <end position="202"/>
    </location>
</feature>
<dbReference type="Proteomes" id="UP001152747">
    <property type="component" value="Unassembled WGS sequence"/>
</dbReference>
<feature type="compositionally biased region" description="Basic and acidic residues" evidence="1">
    <location>
        <begin position="1"/>
        <end position="12"/>
    </location>
</feature>
<sequence>MPKKMIEQEDQKIVLPNNNVDKKPDKFLHESASPSNIDETLDDEEDDDSITNPDQTSAEKMEDQRFLYLQHQISKIMRHLHVEPCSCQNCLNIQKMQQKMNTPQSDPAAMLAQLFPNASHQQIQTLLELSKLNQLPTHVADATQSNGSGYVATGEQSNGGGKIMHHQNLHQNGGSKIGSGPYGMNSATASPGPSSDGGSDENELAQLQQPRQNLHQNLNTVPQQQQHQPPASHQNNPNVFAQSMVDMIKMNAAQSASSPGFLRGRGRGRPKLIGDELDADLVDHMVNIKQNEFHNHLTASQALHLAKKYILERAPGLLEEHGGHVKLKLTWAMKLVSRIAERQKEIEYGLPPGTLSNMGRTLGNLPGNNFMADVVAQNLLSQHMMMMSGGGGTGNGGGPTGNHYENRQPISKDQMMMGNNGGAHNMSGGAAQQTEFFMCEF</sequence>
<comment type="caution">
    <text evidence="2">The sequence shown here is derived from an EMBL/GenBank/DDBJ whole genome shotgun (WGS) entry which is preliminary data.</text>
</comment>
<feature type="region of interest" description="Disordered" evidence="1">
    <location>
        <begin position="1"/>
        <end position="59"/>
    </location>
</feature>
<feature type="compositionally biased region" description="Acidic residues" evidence="1">
    <location>
        <begin position="39"/>
        <end position="49"/>
    </location>
</feature>
<dbReference type="EMBL" id="CANHGI010000003">
    <property type="protein sequence ID" value="CAI5445587.1"/>
    <property type="molecule type" value="Genomic_DNA"/>
</dbReference>
<accession>A0A9P1ILS9</accession>
<proteinExistence type="predicted"/>
<dbReference type="AlphaFoldDB" id="A0A9P1ILS9"/>
<protein>
    <submittedName>
        <fullName evidence="2">Uncharacterized protein</fullName>
    </submittedName>
</protein>
<dbReference type="PANTHER" id="PTHR36522">
    <property type="entry name" value="AT HOOK-CONTAINING PROTEIN ATTF-4"/>
    <property type="match status" value="1"/>
</dbReference>
<evidence type="ECO:0000313" key="3">
    <source>
        <dbReference type="Proteomes" id="UP001152747"/>
    </source>
</evidence>
<evidence type="ECO:0000256" key="1">
    <source>
        <dbReference type="SAM" id="MobiDB-lite"/>
    </source>
</evidence>
<evidence type="ECO:0000313" key="2">
    <source>
        <dbReference type="EMBL" id="CAI5445587.1"/>
    </source>
</evidence>
<dbReference type="OrthoDB" id="5866640at2759"/>
<organism evidence="2 3">
    <name type="scientific">Caenorhabditis angaria</name>
    <dbReference type="NCBI Taxonomy" id="860376"/>
    <lineage>
        <taxon>Eukaryota</taxon>
        <taxon>Metazoa</taxon>
        <taxon>Ecdysozoa</taxon>
        <taxon>Nematoda</taxon>
        <taxon>Chromadorea</taxon>
        <taxon>Rhabditida</taxon>
        <taxon>Rhabditina</taxon>
        <taxon>Rhabditomorpha</taxon>
        <taxon>Rhabditoidea</taxon>
        <taxon>Rhabditidae</taxon>
        <taxon>Peloderinae</taxon>
        <taxon>Caenorhabditis</taxon>
    </lineage>
</organism>
<gene>
    <name evidence="2" type="ORF">CAMP_LOCUS8224</name>
</gene>
<feature type="compositionally biased region" description="Basic and acidic residues" evidence="1">
    <location>
        <begin position="20"/>
        <end position="29"/>
    </location>
</feature>
<dbReference type="InterPro" id="IPR038839">
    <property type="entry name" value="Attf-4-like"/>
</dbReference>
<keyword evidence="3" id="KW-1185">Reference proteome</keyword>
<dbReference type="PANTHER" id="PTHR36522:SF1">
    <property type="entry name" value="AT HOOK-CONTAINING PROTEIN ATTF-4"/>
    <property type="match status" value="1"/>
</dbReference>
<reference evidence="2" key="1">
    <citation type="submission" date="2022-11" db="EMBL/GenBank/DDBJ databases">
        <authorList>
            <person name="Kikuchi T."/>
        </authorList>
    </citation>
    <scope>NUCLEOTIDE SEQUENCE</scope>
    <source>
        <strain evidence="2">PS1010</strain>
    </source>
</reference>